<dbReference type="Pfam" id="PF00573">
    <property type="entry name" value="Ribosomal_L4"/>
    <property type="match status" value="1"/>
</dbReference>
<dbReference type="SUPFAM" id="SSF52166">
    <property type="entry name" value="Ribosomal protein L4"/>
    <property type="match status" value="1"/>
</dbReference>
<dbReference type="GO" id="GO:0005840">
    <property type="term" value="C:ribosome"/>
    <property type="evidence" value="ECO:0007669"/>
    <property type="project" value="UniProtKB-KW"/>
</dbReference>
<keyword evidence="2 4" id="KW-0689">Ribosomal protein</keyword>
<organism evidence="4 5">
    <name type="scientific">Candidatus Curtissbacteria bacterium RBG_16_39_7</name>
    <dbReference type="NCBI Taxonomy" id="1797707"/>
    <lineage>
        <taxon>Bacteria</taxon>
        <taxon>Candidatus Curtissiibacteriota</taxon>
    </lineage>
</organism>
<protein>
    <submittedName>
        <fullName evidence="4">50S ribosomal protein L4</fullName>
    </submittedName>
</protein>
<dbReference type="GO" id="GO:1990904">
    <property type="term" value="C:ribonucleoprotein complex"/>
    <property type="evidence" value="ECO:0007669"/>
    <property type="project" value="UniProtKB-KW"/>
</dbReference>
<dbReference type="Gene3D" id="3.40.1370.10">
    <property type="match status" value="1"/>
</dbReference>
<name>A0A1F5G1H8_9BACT</name>
<evidence type="ECO:0000256" key="1">
    <source>
        <dbReference type="ARBA" id="ARBA00010528"/>
    </source>
</evidence>
<comment type="similarity">
    <text evidence="1">Belongs to the universal ribosomal protein uL4 family.</text>
</comment>
<evidence type="ECO:0000313" key="5">
    <source>
        <dbReference type="Proteomes" id="UP000176628"/>
    </source>
</evidence>
<dbReference type="EMBL" id="MFAV01000046">
    <property type="protein sequence ID" value="OGD85726.1"/>
    <property type="molecule type" value="Genomic_DNA"/>
</dbReference>
<dbReference type="GO" id="GO:0006412">
    <property type="term" value="P:translation"/>
    <property type="evidence" value="ECO:0007669"/>
    <property type="project" value="InterPro"/>
</dbReference>
<dbReference type="InterPro" id="IPR023574">
    <property type="entry name" value="Ribosomal_uL4_dom_sf"/>
</dbReference>
<accession>A0A1F5G1H8</accession>
<dbReference type="Proteomes" id="UP000176628">
    <property type="component" value="Unassembled WGS sequence"/>
</dbReference>
<dbReference type="AlphaFoldDB" id="A0A1F5G1H8"/>
<proteinExistence type="inferred from homology"/>
<evidence type="ECO:0000256" key="3">
    <source>
        <dbReference type="ARBA" id="ARBA00023274"/>
    </source>
</evidence>
<evidence type="ECO:0000313" key="4">
    <source>
        <dbReference type="EMBL" id="OGD85726.1"/>
    </source>
</evidence>
<sequence>MRKLALFGSLSEKLKEKKIICVEGFSKSDGKTKHFLQFLSRLPIVDDGSKKILLILAKSNEQLVRSARNLKNLSWVNIANLSSYQVLSNDFLLLEKEALASIGNLFIKNKKLEKSKDE</sequence>
<dbReference type="InterPro" id="IPR002136">
    <property type="entry name" value="Ribosomal_uL4"/>
</dbReference>
<dbReference type="GO" id="GO:0003735">
    <property type="term" value="F:structural constituent of ribosome"/>
    <property type="evidence" value="ECO:0007669"/>
    <property type="project" value="InterPro"/>
</dbReference>
<evidence type="ECO:0000256" key="2">
    <source>
        <dbReference type="ARBA" id="ARBA00022980"/>
    </source>
</evidence>
<keyword evidence="3" id="KW-0687">Ribonucleoprotein</keyword>
<comment type="caution">
    <text evidence="4">The sequence shown here is derived from an EMBL/GenBank/DDBJ whole genome shotgun (WGS) entry which is preliminary data.</text>
</comment>
<gene>
    <name evidence="4" type="ORF">A2Z23_01470</name>
</gene>
<reference evidence="4 5" key="1">
    <citation type="journal article" date="2016" name="Nat. Commun.">
        <title>Thousands of microbial genomes shed light on interconnected biogeochemical processes in an aquifer system.</title>
        <authorList>
            <person name="Anantharaman K."/>
            <person name="Brown C.T."/>
            <person name="Hug L.A."/>
            <person name="Sharon I."/>
            <person name="Castelle C.J."/>
            <person name="Probst A.J."/>
            <person name="Thomas B.C."/>
            <person name="Singh A."/>
            <person name="Wilkins M.J."/>
            <person name="Karaoz U."/>
            <person name="Brodie E.L."/>
            <person name="Williams K.H."/>
            <person name="Hubbard S.S."/>
            <person name="Banfield J.F."/>
        </authorList>
    </citation>
    <scope>NUCLEOTIDE SEQUENCE [LARGE SCALE GENOMIC DNA]</scope>
</reference>